<dbReference type="PANTHER" id="PTHR43798">
    <property type="entry name" value="MONOACYLGLYCEROL LIPASE"/>
    <property type="match status" value="1"/>
</dbReference>
<dbReference type="Gene3D" id="3.40.50.1820">
    <property type="entry name" value="alpha/beta hydrolase"/>
    <property type="match status" value="1"/>
</dbReference>
<sequence>MHLSTGEWWCHMTIRCASKTMSLETRETYVAGSRAKYLVGGRGPCVVFLHGWGLTHRTYARSLQALAVAGLRVVAPNMPGFGGSATLLRKGPGRVTLKEYGGWVADFIRELAARGEITSPVTLVGHSFGGGVAIRTAHDHPDLVARLVLVNSIGGSAWTDGRGIVRSLTERPLWDWGLHLSTDLFPVRQMTRILPVIIRDAVPNLVRNLRPVWQAGLMARTADLTRELEELKRRRLPVVIVWSSRDNVIPAATTASMRAASGSREAVTVDGSHGWLLYDPRGFGEIITNVLGAAEAALPELDPAGDAA</sequence>
<dbReference type="HOGENOM" id="CLU_020336_13_2_11"/>
<dbReference type="Proteomes" id="UP000009235">
    <property type="component" value="Chromosome"/>
</dbReference>
<reference evidence="2 3" key="1">
    <citation type="journal article" date="2011" name="J. Bacteriol.">
        <title>Complete genome sequence of Amycolicicoccus subflavus DQS3-9A1T, an actinomycete isolated from crude oil-polluted soil.</title>
        <authorList>
            <person name="Cai M."/>
            <person name="Chen W.M."/>
            <person name="Nie Y."/>
            <person name="Chi C.Q."/>
            <person name="Wang Y.N."/>
            <person name="Tang Y.Q."/>
            <person name="Li G.Y."/>
            <person name="Wu X.L."/>
        </authorList>
    </citation>
    <scope>NUCLEOTIDE SEQUENCE [LARGE SCALE GENOMIC DNA]</scope>
    <source>
        <strain evidence="3">DSM 45089 / DQS3-9A1</strain>
    </source>
</reference>
<dbReference type="PANTHER" id="PTHR43798:SF33">
    <property type="entry name" value="HYDROLASE, PUTATIVE (AFU_ORTHOLOGUE AFUA_2G14860)-RELATED"/>
    <property type="match status" value="1"/>
</dbReference>
<dbReference type="EMBL" id="CP002786">
    <property type="protein sequence ID" value="AEF40574.1"/>
    <property type="molecule type" value="Genomic_DNA"/>
</dbReference>
<feature type="domain" description="AB hydrolase-1" evidence="1">
    <location>
        <begin position="46"/>
        <end position="283"/>
    </location>
</feature>
<accession>F6EPU5</accession>
<name>F6EPU5_HOYSD</name>
<dbReference type="InterPro" id="IPR000073">
    <property type="entry name" value="AB_hydrolase_1"/>
</dbReference>
<dbReference type="KEGG" id="asd:AS9A_2125"/>
<protein>
    <submittedName>
        <fullName evidence="2">Putative hydrolase</fullName>
    </submittedName>
</protein>
<dbReference type="GO" id="GO:0016787">
    <property type="term" value="F:hydrolase activity"/>
    <property type="evidence" value="ECO:0007669"/>
    <property type="project" value="UniProtKB-KW"/>
</dbReference>
<dbReference type="InterPro" id="IPR050266">
    <property type="entry name" value="AB_hydrolase_sf"/>
</dbReference>
<dbReference type="Pfam" id="PF12697">
    <property type="entry name" value="Abhydrolase_6"/>
    <property type="match status" value="1"/>
</dbReference>
<dbReference type="GO" id="GO:0016020">
    <property type="term" value="C:membrane"/>
    <property type="evidence" value="ECO:0007669"/>
    <property type="project" value="TreeGrafter"/>
</dbReference>
<dbReference type="AlphaFoldDB" id="F6EPU5"/>
<evidence type="ECO:0000259" key="1">
    <source>
        <dbReference type="Pfam" id="PF12697"/>
    </source>
</evidence>
<organism evidence="2 3">
    <name type="scientific">Hoyosella subflava (strain DSM 45089 / JCM 17490 / NBRC 109087 / DQS3-9A1)</name>
    <name type="common">Amycolicicoccus subflavus</name>
    <dbReference type="NCBI Taxonomy" id="443218"/>
    <lineage>
        <taxon>Bacteria</taxon>
        <taxon>Bacillati</taxon>
        <taxon>Actinomycetota</taxon>
        <taxon>Actinomycetes</taxon>
        <taxon>Mycobacteriales</taxon>
        <taxon>Hoyosellaceae</taxon>
        <taxon>Hoyosella</taxon>
    </lineage>
</organism>
<evidence type="ECO:0000313" key="3">
    <source>
        <dbReference type="Proteomes" id="UP000009235"/>
    </source>
</evidence>
<dbReference type="SUPFAM" id="SSF53474">
    <property type="entry name" value="alpha/beta-Hydrolases"/>
    <property type="match status" value="1"/>
</dbReference>
<gene>
    <name evidence="2" type="ordered locus">AS9A_2125</name>
</gene>
<dbReference type="STRING" id="443218.AS9A_2125"/>
<proteinExistence type="predicted"/>
<evidence type="ECO:0000313" key="2">
    <source>
        <dbReference type="EMBL" id="AEF40574.1"/>
    </source>
</evidence>
<keyword evidence="2" id="KW-0378">Hydrolase</keyword>
<dbReference type="eggNOG" id="COG1073">
    <property type="taxonomic scope" value="Bacteria"/>
</dbReference>
<dbReference type="InterPro" id="IPR029058">
    <property type="entry name" value="AB_hydrolase_fold"/>
</dbReference>
<dbReference type="PRINTS" id="PR00111">
    <property type="entry name" value="ABHYDROLASE"/>
</dbReference>
<keyword evidence="3" id="KW-1185">Reference proteome</keyword>